<accession>A0A6G1CP92</accession>
<feature type="compositionally biased region" description="Basic and acidic residues" evidence="1">
    <location>
        <begin position="122"/>
        <end position="138"/>
    </location>
</feature>
<evidence type="ECO:0000313" key="2">
    <source>
        <dbReference type="EMBL" id="KAF0901992.1"/>
    </source>
</evidence>
<proteinExistence type="predicted"/>
<feature type="compositionally biased region" description="Low complexity" evidence="1">
    <location>
        <begin position="7"/>
        <end position="21"/>
    </location>
</feature>
<feature type="region of interest" description="Disordered" evidence="1">
    <location>
        <begin position="75"/>
        <end position="138"/>
    </location>
</feature>
<evidence type="ECO:0000313" key="3">
    <source>
        <dbReference type="Proteomes" id="UP000479710"/>
    </source>
</evidence>
<feature type="compositionally biased region" description="Low complexity" evidence="1">
    <location>
        <begin position="102"/>
        <end position="115"/>
    </location>
</feature>
<dbReference type="Proteomes" id="UP000479710">
    <property type="component" value="Unassembled WGS sequence"/>
</dbReference>
<name>A0A6G1CP92_9ORYZ</name>
<keyword evidence="3" id="KW-1185">Reference proteome</keyword>
<protein>
    <submittedName>
        <fullName evidence="2">Uncharacterized protein</fullName>
    </submittedName>
</protein>
<organism evidence="2 3">
    <name type="scientific">Oryza meyeriana var. granulata</name>
    <dbReference type="NCBI Taxonomy" id="110450"/>
    <lineage>
        <taxon>Eukaryota</taxon>
        <taxon>Viridiplantae</taxon>
        <taxon>Streptophyta</taxon>
        <taxon>Embryophyta</taxon>
        <taxon>Tracheophyta</taxon>
        <taxon>Spermatophyta</taxon>
        <taxon>Magnoliopsida</taxon>
        <taxon>Liliopsida</taxon>
        <taxon>Poales</taxon>
        <taxon>Poaceae</taxon>
        <taxon>BOP clade</taxon>
        <taxon>Oryzoideae</taxon>
        <taxon>Oryzeae</taxon>
        <taxon>Oryzinae</taxon>
        <taxon>Oryza</taxon>
        <taxon>Oryza meyeriana</taxon>
    </lineage>
</organism>
<gene>
    <name evidence="2" type="ORF">E2562_011820</name>
</gene>
<comment type="caution">
    <text evidence="2">The sequence shown here is derived from an EMBL/GenBank/DDBJ whole genome shotgun (WGS) entry which is preliminary data.</text>
</comment>
<reference evidence="2 3" key="1">
    <citation type="submission" date="2019-11" db="EMBL/GenBank/DDBJ databases">
        <title>Whole genome sequence of Oryza granulata.</title>
        <authorList>
            <person name="Li W."/>
        </authorList>
    </citation>
    <scope>NUCLEOTIDE SEQUENCE [LARGE SCALE GENOMIC DNA]</scope>
    <source>
        <strain evidence="3">cv. Menghai</strain>
        <tissue evidence="2">Leaf</tissue>
    </source>
</reference>
<dbReference type="EMBL" id="SPHZ02000008">
    <property type="protein sequence ID" value="KAF0901992.1"/>
    <property type="molecule type" value="Genomic_DNA"/>
</dbReference>
<evidence type="ECO:0000256" key="1">
    <source>
        <dbReference type="SAM" id="MobiDB-lite"/>
    </source>
</evidence>
<sequence length="138" mass="15317">MKRSRSARPASRPPAARAPSPGCEVRAHRLPAELRMRAASQPRYSRARRLPAELRAPRLPATNFVRRPPATLASLPFQAQRVPHRLREPSASRPTAPRDPSLLAPRLPGLRALPLHAQAQKITKEEDAKEEEEGKLGI</sequence>
<dbReference type="AlphaFoldDB" id="A0A6G1CP92"/>
<feature type="region of interest" description="Disordered" evidence="1">
    <location>
        <begin position="1"/>
        <end position="24"/>
    </location>
</feature>